<dbReference type="OrthoDB" id="259382at2"/>
<evidence type="ECO:0000313" key="3">
    <source>
        <dbReference type="Proteomes" id="UP000246352"/>
    </source>
</evidence>
<organism evidence="2 3">
    <name type="scientific">Hoeflea marina</name>
    <dbReference type="NCBI Taxonomy" id="274592"/>
    <lineage>
        <taxon>Bacteria</taxon>
        <taxon>Pseudomonadati</taxon>
        <taxon>Pseudomonadota</taxon>
        <taxon>Alphaproteobacteria</taxon>
        <taxon>Hyphomicrobiales</taxon>
        <taxon>Rhizobiaceae</taxon>
        <taxon>Hoeflea</taxon>
    </lineage>
</organism>
<sequence>MLKTYVINLDRASERMAYMRAQLDGQSFAYERIAAVDGSKLKPPIPGFDERGYNLLHGRRFHPGEVGCYLSHMEALRRFLGTDCLHALILEDDGALPADLAAVVEEALTAAEDWDILRLSSVSHGHKFPVRRLPGGHELAVALTREKGSGAYLVNRRCAEVFLRRLDPMRMAWDIAYDTEYLMGLKALLMMPLPVSQTGGPESQIQIHNHLYKLPRWRYLTVFPWRAWVETNRVIHRGFRLLTLKWLYRRS</sequence>
<gene>
    <name evidence="2" type="ORF">DFR52_106151</name>
</gene>
<proteinExistence type="predicted"/>
<reference evidence="2 3" key="1">
    <citation type="submission" date="2018-05" db="EMBL/GenBank/DDBJ databases">
        <title>Genomic Encyclopedia of Type Strains, Phase IV (KMG-IV): sequencing the most valuable type-strain genomes for metagenomic binning, comparative biology and taxonomic classification.</title>
        <authorList>
            <person name="Goeker M."/>
        </authorList>
    </citation>
    <scope>NUCLEOTIDE SEQUENCE [LARGE SCALE GENOMIC DNA]</scope>
    <source>
        <strain evidence="2 3">DSM 16791</strain>
    </source>
</reference>
<keyword evidence="2" id="KW-0808">Transferase</keyword>
<evidence type="ECO:0000259" key="1">
    <source>
        <dbReference type="Pfam" id="PF01755"/>
    </source>
</evidence>
<name>A0A317PDS4_9HYPH</name>
<dbReference type="InterPro" id="IPR002654">
    <property type="entry name" value="Glyco_trans_25"/>
</dbReference>
<feature type="domain" description="Glycosyl transferase family 25" evidence="1">
    <location>
        <begin position="1"/>
        <end position="122"/>
    </location>
</feature>
<dbReference type="Proteomes" id="UP000246352">
    <property type="component" value="Unassembled WGS sequence"/>
</dbReference>
<keyword evidence="3" id="KW-1185">Reference proteome</keyword>
<evidence type="ECO:0000313" key="2">
    <source>
        <dbReference type="EMBL" id="PWV97628.1"/>
    </source>
</evidence>
<accession>A0A317PDS4</accession>
<dbReference type="RefSeq" id="WP_110033926.1">
    <property type="nucleotide sequence ID" value="NZ_QGTR01000006.1"/>
</dbReference>
<dbReference type="Pfam" id="PF01755">
    <property type="entry name" value="Glyco_transf_25"/>
    <property type="match status" value="1"/>
</dbReference>
<dbReference type="EMBL" id="QGTR01000006">
    <property type="protein sequence ID" value="PWV97628.1"/>
    <property type="molecule type" value="Genomic_DNA"/>
</dbReference>
<dbReference type="GO" id="GO:0016740">
    <property type="term" value="F:transferase activity"/>
    <property type="evidence" value="ECO:0007669"/>
    <property type="project" value="UniProtKB-KW"/>
</dbReference>
<protein>
    <submittedName>
        <fullName evidence="2">Glycosyl transferase family 25</fullName>
    </submittedName>
</protein>
<dbReference type="AlphaFoldDB" id="A0A317PDS4"/>
<dbReference type="CDD" id="cd06532">
    <property type="entry name" value="Glyco_transf_25"/>
    <property type="match status" value="1"/>
</dbReference>
<comment type="caution">
    <text evidence="2">The sequence shown here is derived from an EMBL/GenBank/DDBJ whole genome shotgun (WGS) entry which is preliminary data.</text>
</comment>